<feature type="non-terminal residue" evidence="17">
    <location>
        <position position="1"/>
    </location>
</feature>
<keyword evidence="7" id="KW-0187">Copper transport</keyword>
<dbReference type="Proteomes" id="UP000248484">
    <property type="component" value="Unplaced"/>
</dbReference>
<evidence type="ECO:0000256" key="11">
    <source>
        <dbReference type="ARBA" id="ARBA00023008"/>
    </source>
</evidence>
<dbReference type="OrthoDB" id="432719at2759"/>
<keyword evidence="8" id="KW-0067">ATP-binding</keyword>
<organism evidence="16 17">
    <name type="scientific">Physeter macrocephalus</name>
    <name type="common">Sperm whale</name>
    <name type="synonym">Physeter catodon</name>
    <dbReference type="NCBI Taxonomy" id="9755"/>
    <lineage>
        <taxon>Eukaryota</taxon>
        <taxon>Metazoa</taxon>
        <taxon>Chordata</taxon>
        <taxon>Craniata</taxon>
        <taxon>Vertebrata</taxon>
        <taxon>Euteleostomi</taxon>
        <taxon>Mammalia</taxon>
        <taxon>Eutheria</taxon>
        <taxon>Laurasiatheria</taxon>
        <taxon>Artiodactyla</taxon>
        <taxon>Whippomorpha</taxon>
        <taxon>Cetacea</taxon>
        <taxon>Odontoceti</taxon>
        <taxon>Physeteridae</taxon>
        <taxon>Physeter</taxon>
    </lineage>
</organism>
<keyword evidence="3" id="KW-0813">Transport</keyword>
<evidence type="ECO:0000256" key="14">
    <source>
        <dbReference type="SAM" id="MobiDB-lite"/>
    </source>
</evidence>
<dbReference type="Pfam" id="PF00702">
    <property type="entry name" value="Hydrolase"/>
    <property type="match status" value="1"/>
</dbReference>
<keyword evidence="13 15" id="KW-0472">Membrane</keyword>
<dbReference type="AlphaFoldDB" id="A0A455B170"/>
<keyword evidence="6" id="KW-0547">Nucleotide-binding</keyword>
<proteinExistence type="predicted"/>
<dbReference type="InterPro" id="IPR023214">
    <property type="entry name" value="HAD_sf"/>
</dbReference>
<dbReference type="SUPFAM" id="SSF56784">
    <property type="entry name" value="HAD-like"/>
    <property type="match status" value="1"/>
</dbReference>
<dbReference type="FunFam" id="3.40.50.1000:FF:000144">
    <property type="entry name" value="copper-transporting ATPase 1 isoform X2"/>
    <property type="match status" value="1"/>
</dbReference>
<dbReference type="PANTHER" id="PTHR46594:SF8">
    <property type="entry name" value="P-TYPE CU(+) TRANSPORTER"/>
    <property type="match status" value="1"/>
</dbReference>
<feature type="region of interest" description="Disordered" evidence="14">
    <location>
        <begin position="250"/>
        <end position="335"/>
    </location>
</feature>
<evidence type="ECO:0000256" key="2">
    <source>
        <dbReference type="ARBA" id="ARBA00012517"/>
    </source>
</evidence>
<dbReference type="PRINTS" id="PR00120">
    <property type="entry name" value="HATPASE"/>
</dbReference>
<dbReference type="GO" id="GO:0140581">
    <property type="term" value="F:P-type monovalent copper transporter activity"/>
    <property type="evidence" value="ECO:0007669"/>
    <property type="project" value="UniProtKB-EC"/>
</dbReference>
<dbReference type="GO" id="GO:0016020">
    <property type="term" value="C:membrane"/>
    <property type="evidence" value="ECO:0007669"/>
    <property type="project" value="InterPro"/>
</dbReference>
<evidence type="ECO:0000256" key="4">
    <source>
        <dbReference type="ARBA" id="ARBA00022692"/>
    </source>
</evidence>
<keyword evidence="10 15" id="KW-1133">Transmembrane helix</keyword>
<protein>
    <recommendedName>
        <fullName evidence="2">P-type Cu(+) transporter</fullName>
        <ecNumber evidence="2">7.2.2.8</ecNumber>
    </recommendedName>
</protein>
<evidence type="ECO:0000256" key="5">
    <source>
        <dbReference type="ARBA" id="ARBA00022723"/>
    </source>
</evidence>
<evidence type="ECO:0000256" key="1">
    <source>
        <dbReference type="ARBA" id="ARBA00004127"/>
    </source>
</evidence>
<dbReference type="GO" id="GO:0005524">
    <property type="term" value="F:ATP binding"/>
    <property type="evidence" value="ECO:0007669"/>
    <property type="project" value="UniProtKB-KW"/>
</dbReference>
<dbReference type="InterPro" id="IPR036412">
    <property type="entry name" value="HAD-like_sf"/>
</dbReference>
<name>A0A455B170_PHYMC</name>
<dbReference type="GO" id="GO:0012505">
    <property type="term" value="C:endomembrane system"/>
    <property type="evidence" value="ECO:0007669"/>
    <property type="project" value="UniProtKB-SubCell"/>
</dbReference>
<evidence type="ECO:0000256" key="9">
    <source>
        <dbReference type="ARBA" id="ARBA00022967"/>
    </source>
</evidence>
<keyword evidence="11" id="KW-0186">Copper</keyword>
<evidence type="ECO:0000256" key="15">
    <source>
        <dbReference type="SAM" id="Phobius"/>
    </source>
</evidence>
<keyword evidence="5" id="KW-0479">Metal-binding</keyword>
<evidence type="ECO:0000256" key="7">
    <source>
        <dbReference type="ARBA" id="ARBA00022796"/>
    </source>
</evidence>
<dbReference type="Gene3D" id="3.40.50.1000">
    <property type="entry name" value="HAD superfamily/HAD-like"/>
    <property type="match status" value="1"/>
</dbReference>
<dbReference type="PANTHER" id="PTHR46594">
    <property type="entry name" value="P-TYPE CATION-TRANSPORTING ATPASE"/>
    <property type="match status" value="1"/>
</dbReference>
<comment type="subcellular location">
    <subcellularLocation>
        <location evidence="1">Endomembrane system</location>
        <topology evidence="1">Multi-pass membrane protein</topology>
    </subcellularLocation>
</comment>
<evidence type="ECO:0000256" key="8">
    <source>
        <dbReference type="ARBA" id="ARBA00022840"/>
    </source>
</evidence>
<evidence type="ECO:0000313" key="16">
    <source>
        <dbReference type="Proteomes" id="UP000248484"/>
    </source>
</evidence>
<dbReference type="InterPro" id="IPR001757">
    <property type="entry name" value="P_typ_ATPase"/>
</dbReference>
<dbReference type="PRINTS" id="PR00119">
    <property type="entry name" value="CATATPASE"/>
</dbReference>
<evidence type="ECO:0000256" key="6">
    <source>
        <dbReference type="ARBA" id="ARBA00022741"/>
    </source>
</evidence>
<feature type="transmembrane region" description="Helical" evidence="15">
    <location>
        <begin position="139"/>
        <end position="161"/>
    </location>
</feature>
<reference evidence="17" key="1">
    <citation type="submission" date="2025-08" db="UniProtKB">
        <authorList>
            <consortium name="RefSeq"/>
        </authorList>
    </citation>
    <scope>IDENTIFICATION</scope>
    <source>
        <tissue evidence="17">Muscle</tissue>
    </source>
</reference>
<dbReference type="EC" id="7.2.2.8" evidence="2"/>
<gene>
    <name evidence="17" type="primary">LOC114483907</name>
</gene>
<keyword evidence="16" id="KW-1185">Reference proteome</keyword>
<evidence type="ECO:0000256" key="3">
    <source>
        <dbReference type="ARBA" id="ARBA00022448"/>
    </source>
</evidence>
<dbReference type="NCBIfam" id="TIGR01494">
    <property type="entry name" value="ATPase_P-type"/>
    <property type="match status" value="1"/>
</dbReference>
<dbReference type="STRING" id="9755.ENSPCTP00005027465"/>
<evidence type="ECO:0000256" key="10">
    <source>
        <dbReference type="ARBA" id="ARBA00022989"/>
    </source>
</evidence>
<dbReference type="GeneID" id="114483907"/>
<keyword evidence="12" id="KW-0406">Ion transport</keyword>
<dbReference type="GO" id="GO:0046872">
    <property type="term" value="F:metal ion binding"/>
    <property type="evidence" value="ECO:0007669"/>
    <property type="project" value="UniProtKB-KW"/>
</dbReference>
<dbReference type="RefSeq" id="XP_028342264.1">
    <property type="nucleotide sequence ID" value="XM_028486463.2"/>
</dbReference>
<evidence type="ECO:0000256" key="13">
    <source>
        <dbReference type="ARBA" id="ARBA00023136"/>
    </source>
</evidence>
<feature type="compositionally biased region" description="Low complexity" evidence="14">
    <location>
        <begin position="299"/>
        <end position="312"/>
    </location>
</feature>
<accession>A0A455B170</accession>
<dbReference type="KEGG" id="pcad:114483907"/>
<keyword evidence="4 15" id="KW-0812">Transmembrane</keyword>
<evidence type="ECO:0000256" key="12">
    <source>
        <dbReference type="ARBA" id="ARBA00023065"/>
    </source>
</evidence>
<dbReference type="InParanoid" id="A0A455B170"/>
<dbReference type="GO" id="GO:0016887">
    <property type="term" value="F:ATP hydrolysis activity"/>
    <property type="evidence" value="ECO:0007669"/>
    <property type="project" value="InterPro"/>
</dbReference>
<dbReference type="FunFam" id="3.40.50.1000:FF:000092">
    <property type="entry name" value="copper-transporting ATPase 1 isoform X2"/>
    <property type="match status" value="1"/>
</dbReference>
<keyword evidence="9" id="KW-1278">Translocase</keyword>
<sequence length="363" mass="38635">VLCGMIAIADAVKQEAALAVHTLKSMGVDVVLITGDNRKTARAIATQVGINKVFAEVLPSHKVAKVQELQNEGKRVAMVGDGVNDSPALARADVGIAIGTGTDVAIEAADVVLIRNDLLDVAASIHLSKRTVQRIRLNLVLALIYNLVGIPIAAGVFMPIGVVLQPWMGSAAMAASSVSVVLSSLQLKCYRKPELAWYEAQAQGRLKPLTESQVSVHVGMDDRPRDSPRAAPWDQVRYISQVSLSSLKSDGLSRHGAAADDEASKWPPLLSDRDEEPCVRKPQAVWAPPGPPPREAEAPARQQQQLAAEPLASPGRSRSPLPAACGPRRRGPTGSLETLLASRRGGTASPPRILCRSVWDNCL</sequence>
<evidence type="ECO:0000313" key="17">
    <source>
        <dbReference type="RefSeq" id="XP_028342264.1"/>
    </source>
</evidence>